<organism evidence="1 2">
    <name type="scientific">Triticum urartu</name>
    <name type="common">Red wild einkorn</name>
    <name type="synonym">Crithodium urartu</name>
    <dbReference type="NCBI Taxonomy" id="4572"/>
    <lineage>
        <taxon>Eukaryota</taxon>
        <taxon>Viridiplantae</taxon>
        <taxon>Streptophyta</taxon>
        <taxon>Embryophyta</taxon>
        <taxon>Tracheophyta</taxon>
        <taxon>Spermatophyta</taxon>
        <taxon>Magnoliopsida</taxon>
        <taxon>Liliopsida</taxon>
        <taxon>Poales</taxon>
        <taxon>Poaceae</taxon>
        <taxon>BOP clade</taxon>
        <taxon>Pooideae</taxon>
        <taxon>Triticodae</taxon>
        <taxon>Triticeae</taxon>
        <taxon>Triticinae</taxon>
        <taxon>Triticum</taxon>
    </lineage>
</organism>
<dbReference type="Gramene" id="TuG1812G0600003036.01.T01">
    <property type="protein sequence ID" value="TuG1812G0600003036.01.T01.cds259159"/>
    <property type="gene ID" value="TuG1812G0600003036.01"/>
</dbReference>
<sequence length="153" mass="16966">MFAVSCSYIHLLDVVASRCRVPFYSYLREIMDDGDVLGGVELDVNVPGSDSLTIRRFFWAQDRVDSLFAYEGAAFQAIRYLQRLYGFIIVYYNYTPMTTYRDLARSTVILAASPVRSTIPVASGDGSVAVGDVDVVAQRWMLHAGLVSTACSI</sequence>
<evidence type="ECO:0000313" key="2">
    <source>
        <dbReference type="Proteomes" id="UP000015106"/>
    </source>
</evidence>
<reference evidence="2" key="1">
    <citation type="journal article" date="2013" name="Nature">
        <title>Draft genome of the wheat A-genome progenitor Triticum urartu.</title>
        <authorList>
            <person name="Ling H.Q."/>
            <person name="Zhao S."/>
            <person name="Liu D."/>
            <person name="Wang J."/>
            <person name="Sun H."/>
            <person name="Zhang C."/>
            <person name="Fan H."/>
            <person name="Li D."/>
            <person name="Dong L."/>
            <person name="Tao Y."/>
            <person name="Gao C."/>
            <person name="Wu H."/>
            <person name="Li Y."/>
            <person name="Cui Y."/>
            <person name="Guo X."/>
            <person name="Zheng S."/>
            <person name="Wang B."/>
            <person name="Yu K."/>
            <person name="Liang Q."/>
            <person name="Yang W."/>
            <person name="Lou X."/>
            <person name="Chen J."/>
            <person name="Feng M."/>
            <person name="Jian J."/>
            <person name="Zhang X."/>
            <person name="Luo G."/>
            <person name="Jiang Y."/>
            <person name="Liu J."/>
            <person name="Wang Z."/>
            <person name="Sha Y."/>
            <person name="Zhang B."/>
            <person name="Wu H."/>
            <person name="Tang D."/>
            <person name="Shen Q."/>
            <person name="Xue P."/>
            <person name="Zou S."/>
            <person name="Wang X."/>
            <person name="Liu X."/>
            <person name="Wang F."/>
            <person name="Yang Y."/>
            <person name="An X."/>
            <person name="Dong Z."/>
            <person name="Zhang K."/>
            <person name="Zhang X."/>
            <person name="Luo M.C."/>
            <person name="Dvorak J."/>
            <person name="Tong Y."/>
            <person name="Wang J."/>
            <person name="Yang H."/>
            <person name="Li Z."/>
            <person name="Wang D."/>
            <person name="Zhang A."/>
            <person name="Wang J."/>
        </authorList>
    </citation>
    <scope>NUCLEOTIDE SEQUENCE</scope>
    <source>
        <strain evidence="2">cv. G1812</strain>
    </source>
</reference>
<proteinExistence type="predicted"/>
<name>A0A8R7UV43_TRIUA</name>
<keyword evidence="2" id="KW-1185">Reference proteome</keyword>
<reference evidence="1" key="2">
    <citation type="submission" date="2018-03" db="EMBL/GenBank/DDBJ databases">
        <title>The Triticum urartu genome reveals the dynamic nature of wheat genome evolution.</title>
        <authorList>
            <person name="Ling H."/>
            <person name="Ma B."/>
            <person name="Shi X."/>
            <person name="Liu H."/>
            <person name="Dong L."/>
            <person name="Sun H."/>
            <person name="Cao Y."/>
            <person name="Gao Q."/>
            <person name="Zheng S."/>
            <person name="Li Y."/>
            <person name="Yu Y."/>
            <person name="Du H."/>
            <person name="Qi M."/>
            <person name="Li Y."/>
            <person name="Yu H."/>
            <person name="Cui Y."/>
            <person name="Wang N."/>
            <person name="Chen C."/>
            <person name="Wu H."/>
            <person name="Zhao Y."/>
            <person name="Zhang J."/>
            <person name="Li Y."/>
            <person name="Zhou W."/>
            <person name="Zhang B."/>
            <person name="Hu W."/>
            <person name="Eijk M."/>
            <person name="Tang J."/>
            <person name="Witsenboer H."/>
            <person name="Zhao S."/>
            <person name="Li Z."/>
            <person name="Zhang A."/>
            <person name="Wang D."/>
            <person name="Liang C."/>
        </authorList>
    </citation>
    <scope>NUCLEOTIDE SEQUENCE [LARGE SCALE GENOMIC DNA]</scope>
    <source>
        <strain evidence="1">cv. G1812</strain>
    </source>
</reference>
<dbReference type="EnsemblPlants" id="TuG1812G0600003036.01.T01">
    <property type="protein sequence ID" value="TuG1812G0600003036.01.T01.cds259159"/>
    <property type="gene ID" value="TuG1812G0600003036.01"/>
</dbReference>
<dbReference type="AlphaFoldDB" id="A0A8R7UV43"/>
<accession>A0A8R7UV43</accession>
<evidence type="ECO:0000313" key="1">
    <source>
        <dbReference type="EnsemblPlants" id="TuG1812G0600003036.01.T01.cds259159"/>
    </source>
</evidence>
<protein>
    <submittedName>
        <fullName evidence="1">Uncharacterized protein</fullName>
    </submittedName>
</protein>
<dbReference type="Proteomes" id="UP000015106">
    <property type="component" value="Chromosome 6"/>
</dbReference>
<reference evidence="1" key="3">
    <citation type="submission" date="2022-06" db="UniProtKB">
        <authorList>
            <consortium name="EnsemblPlants"/>
        </authorList>
    </citation>
    <scope>IDENTIFICATION</scope>
</reference>